<feature type="region of interest" description="Disordered" evidence="1">
    <location>
        <begin position="787"/>
        <end position="897"/>
    </location>
</feature>
<evidence type="ECO:0000256" key="2">
    <source>
        <dbReference type="SAM" id="Phobius"/>
    </source>
</evidence>
<protein>
    <submittedName>
        <fullName evidence="3">Uncharacterized protein</fullName>
    </submittedName>
</protein>
<feature type="region of interest" description="Disordered" evidence="1">
    <location>
        <begin position="272"/>
        <end position="380"/>
    </location>
</feature>
<feature type="compositionally biased region" description="Low complexity" evidence="1">
    <location>
        <begin position="787"/>
        <end position="814"/>
    </location>
</feature>
<dbReference type="Proteomes" id="UP000256328">
    <property type="component" value="Unassembled WGS sequence"/>
</dbReference>
<feature type="region of interest" description="Disordered" evidence="1">
    <location>
        <begin position="426"/>
        <end position="445"/>
    </location>
</feature>
<feature type="compositionally biased region" description="Basic and acidic residues" evidence="1">
    <location>
        <begin position="871"/>
        <end position="883"/>
    </location>
</feature>
<keyword evidence="2" id="KW-1133">Transmembrane helix</keyword>
<feature type="compositionally biased region" description="Polar residues" evidence="1">
    <location>
        <begin position="838"/>
        <end position="848"/>
    </location>
</feature>
<feature type="compositionally biased region" description="Low complexity" evidence="1">
    <location>
        <begin position="978"/>
        <end position="989"/>
    </location>
</feature>
<feature type="region of interest" description="Disordered" evidence="1">
    <location>
        <begin position="612"/>
        <end position="734"/>
    </location>
</feature>
<dbReference type="AlphaFoldDB" id="A0A3D8QQ88"/>
<feature type="region of interest" description="Disordered" evidence="1">
    <location>
        <begin position="1080"/>
        <end position="1120"/>
    </location>
</feature>
<feature type="region of interest" description="Disordered" evidence="1">
    <location>
        <begin position="750"/>
        <end position="772"/>
    </location>
</feature>
<feature type="region of interest" description="Disordered" evidence="1">
    <location>
        <begin position="170"/>
        <end position="257"/>
    </location>
</feature>
<keyword evidence="2" id="KW-0472">Membrane</keyword>
<accession>A0A3D8QQ88</accession>
<feature type="transmembrane region" description="Helical" evidence="2">
    <location>
        <begin position="12"/>
        <end position="31"/>
    </location>
</feature>
<feature type="compositionally biased region" description="Basic and acidic residues" evidence="1">
    <location>
        <begin position="926"/>
        <end position="944"/>
    </location>
</feature>
<name>A0A3D8QQ88_9HELO</name>
<keyword evidence="4" id="KW-1185">Reference proteome</keyword>
<feature type="region of interest" description="Disordered" evidence="1">
    <location>
        <begin position="474"/>
        <end position="534"/>
    </location>
</feature>
<feature type="region of interest" description="Disordered" evidence="1">
    <location>
        <begin position="974"/>
        <end position="1011"/>
    </location>
</feature>
<feature type="compositionally biased region" description="Basic residues" evidence="1">
    <location>
        <begin position="498"/>
        <end position="511"/>
    </location>
</feature>
<evidence type="ECO:0000256" key="1">
    <source>
        <dbReference type="SAM" id="MobiDB-lite"/>
    </source>
</evidence>
<proteinExistence type="predicted"/>
<comment type="caution">
    <text evidence="3">The sequence shown here is derived from an EMBL/GenBank/DDBJ whole genome shotgun (WGS) entry which is preliminary data.</text>
</comment>
<gene>
    <name evidence="3" type="ORF">BP5796_10383</name>
</gene>
<evidence type="ECO:0000313" key="4">
    <source>
        <dbReference type="Proteomes" id="UP000256328"/>
    </source>
</evidence>
<feature type="compositionally biased region" description="Basic and acidic residues" evidence="1">
    <location>
        <begin position="313"/>
        <end position="323"/>
    </location>
</feature>
<feature type="compositionally biased region" description="Basic and acidic residues" evidence="1">
    <location>
        <begin position="1107"/>
        <end position="1120"/>
    </location>
</feature>
<feature type="compositionally biased region" description="Pro residues" evidence="1">
    <location>
        <begin position="710"/>
        <end position="719"/>
    </location>
</feature>
<dbReference type="OrthoDB" id="5404004at2759"/>
<sequence length="1120" mass="120419">MSTAARPLPSLSYSFPFNFLAFVLYLAHARMHRGSLMASYRPTGLAPLSRGWVSETPAPQDQHPDELDLPGLVCCIGQCTTSSPARLNAGRRSKPRLGIKIARPLTSDTAAHHRIQTKLRLSDFLQASECCLSPISFPRRAVFKNFWPPALSRSFCSILQKPRLGFTTLGPIRQPKGLQLAPSGRGRTANSSDSGDEGLPAGRCASNRMAKKTILATGSPTTPVVRGRTATGFPGDPIDKTLDVSGQAPRRAQARLVDPDIARQFDFPTQAHAHAHGHTNKHAHHALPERPNTSGGPASKNLKSSSSLRRSPGKRETRDDLHLHPLGAHGKGTTFYDFPLARPLPSPSASTRSLSPAPFSLRKSSLKLSPSPDVAASPTMQPASMENQMEIGMALGSPSHPPPQLQTHGLDNQGQFELRQVGSPVRMSPVEPLSDPNAPQKQQKASKWKLLGGLFGGGKKQASTAPFYQVQPEGVASTAAETDSSQAVPPTESGNGKNRGRGRSNSVKKSKSKPDLKRSATAPHNSPMDFDFRAGVNAQSNGNPQITLDGGPMLNVDIPSIQMERYSVMFGSVLKPNNTSSSALLARRQATLDKLKTVNEALQAKVCAATHTAGEGANETQEKELEEKEKLLRPRRATSPQPTRSPAFSLFPNTPSRSAAREPLPNHEPRHKSPLQRSNTAPGAISPARASFETSFKTTESRKPKALLPEAPPIAPPQPQSQTNKQRTKPKHQPIVTQFSQEWSHLDLTSPVSPMESENGEENTAPNFPAKPKVYSPAWVMVTRHPNAGAESTSSTESTLNSASSAATSVSTGSHLDKSENLEVLLPPPPIGRGRAGTIQSTISTSSMDIPIAFSQPPIRDRANTTSGNRTDVETIYIRRPEDNTESSLQRPIGDRQLSNMSVNLQPQHMTPLEEVSSPFSFVSSKAEEGRPSVERSSGEHRVSEDEERLINAANVSIARQISVSRQQRQLLVPIQKSSSSHSPTSQRSAAPSPMKSVRSPGGDPYISAPLDSNRVTAAMSAEAAPKPLMLTDRTVSRPRVNVTTDFTGLGERLVDSPVRALTPTLVVVDGPGEPRIRGQVKKGSPIGAGRTATLGVAGQSGGNMELQHRRSERGVVERA</sequence>
<evidence type="ECO:0000313" key="3">
    <source>
        <dbReference type="EMBL" id="RDW63881.1"/>
    </source>
</evidence>
<feature type="compositionally biased region" description="Low complexity" evidence="1">
    <location>
        <begin position="299"/>
        <end position="310"/>
    </location>
</feature>
<dbReference type="EMBL" id="PDLN01000016">
    <property type="protein sequence ID" value="RDW63881.1"/>
    <property type="molecule type" value="Genomic_DNA"/>
</dbReference>
<feature type="compositionally biased region" description="Polar residues" evidence="1">
    <location>
        <begin position="638"/>
        <end position="657"/>
    </location>
</feature>
<feature type="compositionally biased region" description="Basic residues" evidence="1">
    <location>
        <begin position="273"/>
        <end position="285"/>
    </location>
</feature>
<keyword evidence="2" id="KW-0812">Transmembrane</keyword>
<reference evidence="3 4" key="1">
    <citation type="journal article" date="2018" name="IMA Fungus">
        <title>IMA Genome-F 9: Draft genome sequence of Annulohypoxylon stygium, Aspergillus mulundensis, Berkeleyomyces basicola (syn. Thielaviopsis basicola), Ceratocystis smalleyi, two Cercospora beticola strains, Coleophoma cylindrospora, Fusarium fracticaudum, Phialophora cf. hyalina, and Morchella septimelata.</title>
        <authorList>
            <person name="Wingfield B.D."/>
            <person name="Bills G.F."/>
            <person name="Dong Y."/>
            <person name="Huang W."/>
            <person name="Nel W.J."/>
            <person name="Swalarsk-Parry B.S."/>
            <person name="Vaghefi N."/>
            <person name="Wilken P.M."/>
            <person name="An Z."/>
            <person name="de Beer Z.W."/>
            <person name="De Vos L."/>
            <person name="Chen L."/>
            <person name="Duong T.A."/>
            <person name="Gao Y."/>
            <person name="Hammerbacher A."/>
            <person name="Kikkert J.R."/>
            <person name="Li Y."/>
            <person name="Li H."/>
            <person name="Li K."/>
            <person name="Li Q."/>
            <person name="Liu X."/>
            <person name="Ma X."/>
            <person name="Naidoo K."/>
            <person name="Pethybridge S.J."/>
            <person name="Sun J."/>
            <person name="Steenkamp E.T."/>
            <person name="van der Nest M.A."/>
            <person name="van Wyk S."/>
            <person name="Wingfield M.J."/>
            <person name="Xiong C."/>
            <person name="Yue Q."/>
            <person name="Zhang X."/>
        </authorList>
    </citation>
    <scope>NUCLEOTIDE SEQUENCE [LARGE SCALE GENOMIC DNA]</scope>
    <source>
        <strain evidence="3 4">BP5796</strain>
    </source>
</reference>
<feature type="compositionally biased region" description="Basic and acidic residues" evidence="1">
    <location>
        <begin position="620"/>
        <end position="632"/>
    </location>
</feature>
<organism evidence="3 4">
    <name type="scientific">Coleophoma crateriformis</name>
    <dbReference type="NCBI Taxonomy" id="565419"/>
    <lineage>
        <taxon>Eukaryota</taxon>
        <taxon>Fungi</taxon>
        <taxon>Dikarya</taxon>
        <taxon>Ascomycota</taxon>
        <taxon>Pezizomycotina</taxon>
        <taxon>Leotiomycetes</taxon>
        <taxon>Helotiales</taxon>
        <taxon>Dermateaceae</taxon>
        <taxon>Coleophoma</taxon>
    </lineage>
</organism>
<feature type="region of interest" description="Disordered" evidence="1">
    <location>
        <begin position="921"/>
        <end position="947"/>
    </location>
</feature>
<feature type="compositionally biased region" description="Polar residues" evidence="1">
    <location>
        <begin position="479"/>
        <end position="488"/>
    </location>
</feature>
<feature type="compositionally biased region" description="Low complexity" evidence="1">
    <location>
        <begin position="339"/>
        <end position="372"/>
    </location>
</feature>